<dbReference type="Proteomes" id="UP001168694">
    <property type="component" value="Unassembled WGS sequence"/>
</dbReference>
<evidence type="ECO:0000313" key="3">
    <source>
        <dbReference type="EMBL" id="MDN4075322.1"/>
    </source>
</evidence>
<dbReference type="InterPro" id="IPR036291">
    <property type="entry name" value="NAD(P)-bd_dom_sf"/>
</dbReference>
<dbReference type="Gene3D" id="3.30.360.10">
    <property type="entry name" value="Dihydrodipicolinate Reductase, domain 2"/>
    <property type="match status" value="1"/>
</dbReference>
<evidence type="ECO:0000259" key="1">
    <source>
        <dbReference type="Pfam" id="PF01408"/>
    </source>
</evidence>
<evidence type="ECO:0000259" key="2">
    <source>
        <dbReference type="Pfam" id="PF22725"/>
    </source>
</evidence>
<dbReference type="InterPro" id="IPR000683">
    <property type="entry name" value="Gfo/Idh/MocA-like_OxRdtase_N"/>
</dbReference>
<protein>
    <submittedName>
        <fullName evidence="3">Gfo/Idh/MocA family oxidoreductase</fullName>
    </submittedName>
</protein>
<reference evidence="3" key="1">
    <citation type="submission" date="2023-06" db="EMBL/GenBank/DDBJ databases">
        <title>Draft Genome Sequences of Representative Paenibacillus Polymyxa, Bacillus cereus, Fictibacillus sp., and Brevibacillus agri Strains Isolated from Amazonian Dark Earth.</title>
        <authorList>
            <person name="Pellegrinetti T.A."/>
            <person name="Cunha I.C.M."/>
            <person name="Chaves M.G."/>
            <person name="Freitas A.S."/>
            <person name="Silva A.V.R."/>
            <person name="Tsai S.M."/>
            <person name="Mendes L.W."/>
        </authorList>
    </citation>
    <scope>NUCLEOTIDE SEQUENCE</scope>
    <source>
        <strain evidence="3">CENA-BCM004</strain>
    </source>
</reference>
<dbReference type="InterPro" id="IPR055170">
    <property type="entry name" value="GFO_IDH_MocA-like_dom"/>
</dbReference>
<keyword evidence="4" id="KW-1185">Reference proteome</keyword>
<proteinExistence type="predicted"/>
<accession>A0ABT8EBV4</accession>
<feature type="domain" description="GFO/IDH/MocA-like oxidoreductase" evidence="2">
    <location>
        <begin position="131"/>
        <end position="235"/>
    </location>
</feature>
<gene>
    <name evidence="3" type="ORF">QYF49_20370</name>
</gene>
<dbReference type="PANTHER" id="PTHR43249:SF1">
    <property type="entry name" value="D-GLUCOSIDE 3-DEHYDROGENASE"/>
    <property type="match status" value="1"/>
</dbReference>
<dbReference type="Pfam" id="PF01408">
    <property type="entry name" value="GFO_IDH_MocA"/>
    <property type="match status" value="1"/>
</dbReference>
<dbReference type="SUPFAM" id="SSF51735">
    <property type="entry name" value="NAD(P)-binding Rossmann-fold domains"/>
    <property type="match status" value="1"/>
</dbReference>
<dbReference type="EMBL" id="JAUHLN010000005">
    <property type="protein sequence ID" value="MDN4075322.1"/>
    <property type="molecule type" value="Genomic_DNA"/>
</dbReference>
<dbReference type="SUPFAM" id="SSF55347">
    <property type="entry name" value="Glyceraldehyde-3-phosphate dehydrogenase-like, C-terminal domain"/>
    <property type="match status" value="1"/>
</dbReference>
<dbReference type="Pfam" id="PF22725">
    <property type="entry name" value="GFO_IDH_MocA_C3"/>
    <property type="match status" value="1"/>
</dbReference>
<organism evidence="3 4">
    <name type="scientific">Fictibacillus terranigra</name>
    <dbReference type="NCBI Taxonomy" id="3058424"/>
    <lineage>
        <taxon>Bacteria</taxon>
        <taxon>Bacillati</taxon>
        <taxon>Bacillota</taxon>
        <taxon>Bacilli</taxon>
        <taxon>Bacillales</taxon>
        <taxon>Fictibacillaceae</taxon>
        <taxon>Fictibacillus</taxon>
    </lineage>
</organism>
<evidence type="ECO:0000313" key="4">
    <source>
        <dbReference type="Proteomes" id="UP001168694"/>
    </source>
</evidence>
<dbReference type="PANTHER" id="PTHR43249">
    <property type="entry name" value="UDP-N-ACETYL-2-AMINO-2-DEOXY-D-GLUCURONATE OXIDASE"/>
    <property type="match status" value="1"/>
</dbReference>
<feature type="domain" description="Gfo/Idh/MocA-like oxidoreductase N-terminal" evidence="1">
    <location>
        <begin position="2"/>
        <end position="120"/>
    </location>
</feature>
<dbReference type="RefSeq" id="WP_290401436.1">
    <property type="nucleotide sequence ID" value="NZ_JAUHLN010000005.1"/>
</dbReference>
<dbReference type="Gene3D" id="3.40.50.720">
    <property type="entry name" value="NAD(P)-binding Rossmann-like Domain"/>
    <property type="match status" value="1"/>
</dbReference>
<name>A0ABT8EBV4_9BACL</name>
<comment type="caution">
    <text evidence="3">The sequence shown here is derived from an EMBL/GenBank/DDBJ whole genome shotgun (WGS) entry which is preliminary data.</text>
</comment>
<dbReference type="InterPro" id="IPR052515">
    <property type="entry name" value="Gfo/Idh/MocA_Oxidoreductase"/>
</dbReference>
<sequence length="334" mass="37525">MVRIAVVGTGWQGQGHLNTMNEIKGIEVVGVCDVNEDMLKKAETKFGVKGFTDYVEMLEKSYPEGVIICTQPEIREHLVREAAERGIHCFIEKPPAKDLKMAKKIDDILERTGVINSVGFMYRYSQAAAHTKELIAGRRIALIRSAMLDGLALRPNWPRWFFDKGRSGGPAFDQAVHIFDLSRYLIGEVEQLSGYQENLIVPKSEDFTVEDSFSLCMKYQNDIIQNHTHSWSYPDVFTNIELISDELHLILDLVEGSVSGKIDGEKVHFLSKDEGLYRRELESFARAISENNPSLVLSTYKDSILSLSVAIAAKEALDSGNIIKINYEAPVPKL</sequence>